<accession>A0A484I4M2</accession>
<organism evidence="1 2">
    <name type="scientific">Candidatus Nitrosocosmicus franklandianus</name>
    <dbReference type="NCBI Taxonomy" id="1798806"/>
    <lineage>
        <taxon>Archaea</taxon>
        <taxon>Nitrososphaerota</taxon>
        <taxon>Nitrososphaeria</taxon>
        <taxon>Nitrososphaerales</taxon>
        <taxon>Nitrososphaeraceae</taxon>
        <taxon>Candidatus Nitrosocosmicus</taxon>
    </lineage>
</organism>
<dbReference type="AlphaFoldDB" id="A0A484I4M2"/>
<reference evidence="1 2" key="1">
    <citation type="submission" date="2019-02" db="EMBL/GenBank/DDBJ databases">
        <authorList>
            <person name="Lehtovirta-Morley E L."/>
        </authorList>
    </citation>
    <scope>NUCLEOTIDE SEQUENCE [LARGE SCALE GENOMIC DNA]</scope>
    <source>
        <strain evidence="1">NFRAN1</strain>
    </source>
</reference>
<keyword evidence="2" id="KW-1185">Reference proteome</keyword>
<evidence type="ECO:0000313" key="1">
    <source>
        <dbReference type="EMBL" id="VFJ12696.1"/>
    </source>
</evidence>
<gene>
    <name evidence="1" type="ORF">NFRAN_0375</name>
</gene>
<name>A0A484I4M2_9ARCH</name>
<dbReference type="Proteomes" id="UP000294299">
    <property type="component" value="Chromosome NFRAN"/>
</dbReference>
<proteinExistence type="predicted"/>
<dbReference type="KEGG" id="nfn:NFRAN_0375"/>
<dbReference type="EMBL" id="LR216287">
    <property type="protein sequence ID" value="VFJ12696.1"/>
    <property type="molecule type" value="Genomic_DNA"/>
</dbReference>
<protein>
    <submittedName>
        <fullName evidence="1">Uncharacterized protein</fullName>
    </submittedName>
</protein>
<sequence>MFLDVLSSCISTYKHKLEKHEIYFRIKENLKVNKTNHFLEYIRSG</sequence>
<evidence type="ECO:0000313" key="2">
    <source>
        <dbReference type="Proteomes" id="UP000294299"/>
    </source>
</evidence>